<dbReference type="GO" id="GO:0065002">
    <property type="term" value="P:intracellular protein transmembrane transport"/>
    <property type="evidence" value="ECO:0007669"/>
    <property type="project" value="UniProtKB-UniRule"/>
</dbReference>
<dbReference type="GO" id="GO:0008320">
    <property type="term" value="F:protein transmembrane transporter activity"/>
    <property type="evidence" value="ECO:0007669"/>
    <property type="project" value="UniProtKB-UniRule"/>
</dbReference>
<evidence type="ECO:0000256" key="6">
    <source>
        <dbReference type="ARBA" id="ARBA00022989"/>
    </source>
</evidence>
<keyword evidence="2 9" id="KW-0813">Transport</keyword>
<reference evidence="10 11" key="1">
    <citation type="journal article" date="2016" name="Nat. Commun.">
        <title>Thousands of microbial genomes shed light on interconnected biogeochemical processes in an aquifer system.</title>
        <authorList>
            <person name="Anantharaman K."/>
            <person name="Brown C.T."/>
            <person name="Hug L.A."/>
            <person name="Sharon I."/>
            <person name="Castelle C.J."/>
            <person name="Probst A.J."/>
            <person name="Thomas B.C."/>
            <person name="Singh A."/>
            <person name="Wilkins M.J."/>
            <person name="Karaoz U."/>
            <person name="Brodie E.L."/>
            <person name="Williams K.H."/>
            <person name="Hubbard S.S."/>
            <person name="Banfield J.F."/>
        </authorList>
    </citation>
    <scope>NUCLEOTIDE SEQUENCE [LARGE SCALE GENOMIC DNA]</scope>
</reference>
<evidence type="ECO:0000256" key="3">
    <source>
        <dbReference type="ARBA" id="ARBA00022475"/>
    </source>
</evidence>
<dbReference type="InterPro" id="IPR005807">
    <property type="entry name" value="SecE_bac"/>
</dbReference>
<evidence type="ECO:0000313" key="10">
    <source>
        <dbReference type="EMBL" id="OGN09462.1"/>
    </source>
</evidence>
<keyword evidence="5 9" id="KW-0653">Protein transport</keyword>
<keyword evidence="7 9" id="KW-0811">Translocation</keyword>
<dbReference type="Proteomes" id="UP000177167">
    <property type="component" value="Unassembled WGS sequence"/>
</dbReference>
<dbReference type="GO" id="GO:0006605">
    <property type="term" value="P:protein targeting"/>
    <property type="evidence" value="ECO:0007669"/>
    <property type="project" value="UniProtKB-UniRule"/>
</dbReference>
<comment type="caution">
    <text evidence="10">The sequence shown here is derived from an EMBL/GenBank/DDBJ whole genome shotgun (WGS) entry which is preliminary data.</text>
</comment>
<evidence type="ECO:0000256" key="5">
    <source>
        <dbReference type="ARBA" id="ARBA00022927"/>
    </source>
</evidence>
<dbReference type="InterPro" id="IPR001901">
    <property type="entry name" value="Translocase_SecE/Sec61-g"/>
</dbReference>
<dbReference type="NCBIfam" id="TIGR00964">
    <property type="entry name" value="secE_bact"/>
    <property type="match status" value="1"/>
</dbReference>
<dbReference type="GO" id="GO:0043952">
    <property type="term" value="P:protein transport by the Sec complex"/>
    <property type="evidence" value="ECO:0007669"/>
    <property type="project" value="UniProtKB-UniRule"/>
</dbReference>
<dbReference type="PANTHER" id="PTHR33910:SF1">
    <property type="entry name" value="PROTEIN TRANSLOCASE SUBUNIT SECE"/>
    <property type="match status" value="1"/>
</dbReference>
<evidence type="ECO:0000256" key="2">
    <source>
        <dbReference type="ARBA" id="ARBA00022448"/>
    </source>
</evidence>
<dbReference type="PROSITE" id="PS01067">
    <property type="entry name" value="SECE_SEC61G"/>
    <property type="match status" value="1"/>
</dbReference>
<sequence length="61" mass="6971">MANLGQFLKEVKVEMAKVTWPTKHQTFWYTVIVIVMSAVFAAFLGLLDLGFQKILNKLLTQ</sequence>
<dbReference type="Gene3D" id="1.20.5.1030">
    <property type="entry name" value="Preprotein translocase secy subunit"/>
    <property type="match status" value="1"/>
</dbReference>
<evidence type="ECO:0000256" key="9">
    <source>
        <dbReference type="HAMAP-Rule" id="MF_00422"/>
    </source>
</evidence>
<dbReference type="GO" id="GO:0009306">
    <property type="term" value="P:protein secretion"/>
    <property type="evidence" value="ECO:0007669"/>
    <property type="project" value="UniProtKB-UniRule"/>
</dbReference>
<comment type="subunit">
    <text evidence="9">Component of the Sec protein translocase complex. Heterotrimer consisting of SecY, SecE and SecG subunits. The heterotrimers can form oligomers, although 1 heterotrimer is thought to be able to translocate proteins. Interacts with the ribosome. Interacts with SecDF, and other proteins may be involved. Interacts with SecA.</text>
</comment>
<feature type="transmembrane region" description="Helical" evidence="9">
    <location>
        <begin position="27"/>
        <end position="47"/>
    </location>
</feature>
<comment type="function">
    <text evidence="9">Essential subunit of the Sec protein translocation channel SecYEG. Clamps together the 2 halves of SecY. May contact the channel plug during translocation.</text>
</comment>
<keyword evidence="4 9" id="KW-0812">Transmembrane</keyword>
<dbReference type="GO" id="GO:0005886">
    <property type="term" value="C:plasma membrane"/>
    <property type="evidence" value="ECO:0007669"/>
    <property type="project" value="UniProtKB-SubCell"/>
</dbReference>
<evidence type="ECO:0000256" key="4">
    <source>
        <dbReference type="ARBA" id="ARBA00022692"/>
    </source>
</evidence>
<keyword evidence="6 9" id="KW-1133">Transmembrane helix</keyword>
<protein>
    <recommendedName>
        <fullName evidence="9">Protein translocase subunit SecE</fullName>
    </recommendedName>
</protein>
<evidence type="ECO:0000256" key="8">
    <source>
        <dbReference type="ARBA" id="ARBA00023136"/>
    </source>
</evidence>
<dbReference type="EMBL" id="MGJP01000035">
    <property type="protein sequence ID" value="OGN09462.1"/>
    <property type="molecule type" value="Genomic_DNA"/>
</dbReference>
<comment type="similarity">
    <text evidence="9">Belongs to the SecE/SEC61-gamma family.</text>
</comment>
<evidence type="ECO:0000256" key="1">
    <source>
        <dbReference type="ARBA" id="ARBA00004370"/>
    </source>
</evidence>
<dbReference type="PANTHER" id="PTHR33910">
    <property type="entry name" value="PROTEIN TRANSLOCASE SUBUNIT SECE"/>
    <property type="match status" value="1"/>
</dbReference>
<keyword evidence="8 9" id="KW-0472">Membrane</keyword>
<evidence type="ECO:0000256" key="7">
    <source>
        <dbReference type="ARBA" id="ARBA00023010"/>
    </source>
</evidence>
<dbReference type="InterPro" id="IPR038379">
    <property type="entry name" value="SecE_sf"/>
</dbReference>
<comment type="subcellular location">
    <subcellularLocation>
        <location evidence="9">Cell membrane</location>
        <topology evidence="9">Single-pass membrane protein</topology>
    </subcellularLocation>
    <subcellularLocation>
        <location evidence="1">Membrane</location>
    </subcellularLocation>
</comment>
<organism evidence="10 11">
    <name type="scientific">Candidatus Yanofskybacteria bacterium RIFCSPHIGHO2_02_FULL_41_11</name>
    <dbReference type="NCBI Taxonomy" id="1802675"/>
    <lineage>
        <taxon>Bacteria</taxon>
        <taxon>Candidatus Yanofskyibacteriota</taxon>
    </lineage>
</organism>
<dbReference type="HAMAP" id="MF_00422">
    <property type="entry name" value="SecE"/>
    <property type="match status" value="1"/>
</dbReference>
<gene>
    <name evidence="9" type="primary">secE</name>
    <name evidence="10" type="ORF">A3J46_06025</name>
</gene>
<dbReference type="AlphaFoldDB" id="A0A1F8F8H8"/>
<evidence type="ECO:0000313" key="11">
    <source>
        <dbReference type="Proteomes" id="UP000177167"/>
    </source>
</evidence>
<accession>A0A1F8F8H8</accession>
<keyword evidence="3 9" id="KW-1003">Cell membrane</keyword>
<name>A0A1F8F8H8_9BACT</name>
<dbReference type="Pfam" id="PF00584">
    <property type="entry name" value="SecE"/>
    <property type="match status" value="1"/>
</dbReference>
<proteinExistence type="inferred from homology"/>